<dbReference type="InterPro" id="IPR029021">
    <property type="entry name" value="Prot-tyrosine_phosphatase-like"/>
</dbReference>
<name>A0A848EES1_9PROT</name>
<accession>A0A848EES1</accession>
<reference evidence="1 2" key="1">
    <citation type="submission" date="2020-03" db="EMBL/GenBank/DDBJ databases">
        <authorList>
            <person name="Sun Q."/>
        </authorList>
    </citation>
    <scope>NUCLEOTIDE SEQUENCE [LARGE SCALE GENOMIC DNA]</scope>
    <source>
        <strain evidence="1 2">JC162</strain>
    </source>
</reference>
<comment type="caution">
    <text evidence="1">The sequence shown here is derived from an EMBL/GenBank/DDBJ whole genome shotgun (WGS) entry which is preliminary data.</text>
</comment>
<dbReference type="Gene3D" id="3.90.190.10">
    <property type="entry name" value="Protein tyrosine phosphatase superfamily"/>
    <property type="match status" value="1"/>
</dbReference>
<keyword evidence="2" id="KW-1185">Reference proteome</keyword>
<organism evidence="1 2">
    <name type="scientific">Neoroseomonas marina</name>
    <dbReference type="NCBI Taxonomy" id="1232220"/>
    <lineage>
        <taxon>Bacteria</taxon>
        <taxon>Pseudomonadati</taxon>
        <taxon>Pseudomonadota</taxon>
        <taxon>Alphaproteobacteria</taxon>
        <taxon>Acetobacterales</taxon>
        <taxon>Acetobacteraceae</taxon>
        <taxon>Neoroseomonas</taxon>
    </lineage>
</organism>
<evidence type="ECO:0000313" key="2">
    <source>
        <dbReference type="Proteomes" id="UP000548582"/>
    </source>
</evidence>
<dbReference type="AlphaFoldDB" id="A0A848EES1"/>
<protein>
    <submittedName>
        <fullName evidence="1">Protein phosphatase</fullName>
    </submittedName>
</protein>
<dbReference type="EMBL" id="JABBKX010000003">
    <property type="protein sequence ID" value="NMJ41865.1"/>
    <property type="molecule type" value="Genomic_DNA"/>
</dbReference>
<dbReference type="SUPFAM" id="SSF52799">
    <property type="entry name" value="(Phosphotyrosine protein) phosphatases II"/>
    <property type="match status" value="1"/>
</dbReference>
<dbReference type="Proteomes" id="UP000548582">
    <property type="component" value="Unassembled WGS sequence"/>
</dbReference>
<gene>
    <name evidence="1" type="ORF">GWK16_11480</name>
</gene>
<dbReference type="InterPro" id="IPR050561">
    <property type="entry name" value="PTP"/>
</dbReference>
<dbReference type="RefSeq" id="WP_170054098.1">
    <property type="nucleotide sequence ID" value="NZ_JABBKX010000003.1"/>
</dbReference>
<proteinExistence type="predicted"/>
<sequence length="158" mass="16648">MTLRGELRLRVNGQEVRITGGPFDAMPPGARGLCLEARAARAVEAEWRLDVPDFGVPDPSALRAVLQAMLAAMQARPQDAFHVGCRAGLGRTGMALACLAQMAGASEGDPVAWLRARYVAEAIETPEQEALVREFGAGGALPLRTTAPEAEGPLDADT</sequence>
<evidence type="ECO:0000313" key="1">
    <source>
        <dbReference type="EMBL" id="NMJ41865.1"/>
    </source>
</evidence>
<dbReference type="PANTHER" id="PTHR23339">
    <property type="entry name" value="TYROSINE SPECIFIC PROTEIN PHOSPHATASE AND DUAL SPECIFICITY PROTEIN PHOSPHATASE"/>
    <property type="match status" value="1"/>
</dbReference>